<name>A0A919QA00_9ACTN</name>
<reference evidence="3" key="1">
    <citation type="submission" date="2021-01" db="EMBL/GenBank/DDBJ databases">
        <title>Whole genome shotgun sequence of Acrocarpospora phusangensis NBRC 108782.</title>
        <authorList>
            <person name="Komaki H."/>
            <person name="Tamura T."/>
        </authorList>
    </citation>
    <scope>NUCLEOTIDE SEQUENCE</scope>
    <source>
        <strain evidence="3">NBRC 108782</strain>
    </source>
</reference>
<gene>
    <name evidence="3" type="ORF">Aph01nite_35840</name>
</gene>
<dbReference type="Gene3D" id="3.40.50.1820">
    <property type="entry name" value="alpha/beta hydrolase"/>
    <property type="match status" value="1"/>
</dbReference>
<comment type="similarity">
    <text evidence="1">Belongs to the thioesterase family.</text>
</comment>
<dbReference type="AlphaFoldDB" id="A0A919QA00"/>
<accession>A0A919QA00</accession>
<dbReference type="InterPro" id="IPR001031">
    <property type="entry name" value="Thioesterase"/>
</dbReference>
<dbReference type="PANTHER" id="PTHR11487:SF0">
    <property type="entry name" value="S-ACYL FATTY ACID SYNTHASE THIOESTERASE, MEDIUM CHAIN"/>
    <property type="match status" value="1"/>
</dbReference>
<dbReference type="EMBL" id="BOOA01000027">
    <property type="protein sequence ID" value="GIH25274.1"/>
    <property type="molecule type" value="Genomic_DNA"/>
</dbReference>
<protein>
    <submittedName>
        <fullName evidence="3">Thioesterase</fullName>
    </submittedName>
</protein>
<dbReference type="Proteomes" id="UP000640052">
    <property type="component" value="Unassembled WGS sequence"/>
</dbReference>
<dbReference type="Pfam" id="PF00975">
    <property type="entry name" value="Thioesterase"/>
    <property type="match status" value="1"/>
</dbReference>
<evidence type="ECO:0000313" key="3">
    <source>
        <dbReference type="EMBL" id="GIH25274.1"/>
    </source>
</evidence>
<keyword evidence="4" id="KW-1185">Reference proteome</keyword>
<dbReference type="InterPro" id="IPR029058">
    <property type="entry name" value="AB_hydrolase_fold"/>
</dbReference>
<dbReference type="InterPro" id="IPR012223">
    <property type="entry name" value="TEII"/>
</dbReference>
<organism evidence="3 4">
    <name type="scientific">Acrocarpospora phusangensis</name>
    <dbReference type="NCBI Taxonomy" id="1070424"/>
    <lineage>
        <taxon>Bacteria</taxon>
        <taxon>Bacillati</taxon>
        <taxon>Actinomycetota</taxon>
        <taxon>Actinomycetes</taxon>
        <taxon>Streptosporangiales</taxon>
        <taxon>Streptosporangiaceae</taxon>
        <taxon>Acrocarpospora</taxon>
    </lineage>
</organism>
<proteinExistence type="inferred from homology"/>
<evidence type="ECO:0000256" key="1">
    <source>
        <dbReference type="ARBA" id="ARBA00007169"/>
    </source>
</evidence>
<dbReference type="GO" id="GO:0008610">
    <property type="term" value="P:lipid biosynthetic process"/>
    <property type="evidence" value="ECO:0007669"/>
    <property type="project" value="TreeGrafter"/>
</dbReference>
<dbReference type="PANTHER" id="PTHR11487">
    <property type="entry name" value="THIOESTERASE"/>
    <property type="match status" value="1"/>
</dbReference>
<comment type="caution">
    <text evidence="3">The sequence shown here is derived from an EMBL/GenBank/DDBJ whole genome shotgun (WGS) entry which is preliminary data.</text>
</comment>
<feature type="domain" description="Thioesterase" evidence="2">
    <location>
        <begin position="23"/>
        <end position="165"/>
    </location>
</feature>
<sequence>MSITATPGRWLLRPPPDDARLLLFALPYAGVGASSYRDWPSAIGPIAVCPLQPPGRENRLRERPHRNHADFAADLGATIARYADRPYALIGHCGAVPYALATIWNLHDSGVRPPARLIASSWGPPQRGLYGRLNFVDLNAFDPMAEVKALFAQMGRARVPDDLVELAAETLVVDLETQRGFRYADDRPLPCPVTVLGWRSDDVVPDDLVHDGWDEVAEVRHRTLPGRHLDYLRCPDVLRALLAEELSAPAHTASE</sequence>
<dbReference type="SUPFAM" id="SSF53474">
    <property type="entry name" value="alpha/beta-Hydrolases"/>
    <property type="match status" value="1"/>
</dbReference>
<evidence type="ECO:0000259" key="2">
    <source>
        <dbReference type="Pfam" id="PF00975"/>
    </source>
</evidence>
<evidence type="ECO:0000313" key="4">
    <source>
        <dbReference type="Proteomes" id="UP000640052"/>
    </source>
</evidence>
<dbReference type="RefSeq" id="WP_204042010.1">
    <property type="nucleotide sequence ID" value="NZ_BOOA01000027.1"/>
</dbReference>